<feature type="compositionally biased region" description="Low complexity" evidence="1">
    <location>
        <begin position="21"/>
        <end position="57"/>
    </location>
</feature>
<feature type="region of interest" description="Disordered" evidence="1">
    <location>
        <begin position="472"/>
        <end position="549"/>
    </location>
</feature>
<protein>
    <submittedName>
        <fullName evidence="2">Uncharacterized protein</fullName>
    </submittedName>
</protein>
<keyword evidence="3" id="KW-1185">Reference proteome</keyword>
<organism evidence="2 3">
    <name type="scientific">Symbiodinium microadriaticum</name>
    <name type="common">Dinoflagellate</name>
    <name type="synonym">Zooxanthella microadriatica</name>
    <dbReference type="NCBI Taxonomy" id="2951"/>
    <lineage>
        <taxon>Eukaryota</taxon>
        <taxon>Sar</taxon>
        <taxon>Alveolata</taxon>
        <taxon>Dinophyceae</taxon>
        <taxon>Suessiales</taxon>
        <taxon>Symbiodiniaceae</taxon>
        <taxon>Symbiodinium</taxon>
    </lineage>
</organism>
<name>A0A1Q9BYD0_SYMMI</name>
<dbReference type="Proteomes" id="UP000186817">
    <property type="component" value="Unassembled WGS sequence"/>
</dbReference>
<feature type="region of interest" description="Disordered" evidence="1">
    <location>
        <begin position="981"/>
        <end position="1003"/>
    </location>
</feature>
<feature type="compositionally biased region" description="Gly residues" evidence="1">
    <location>
        <begin position="58"/>
        <end position="76"/>
    </location>
</feature>
<reference evidence="2 3" key="1">
    <citation type="submission" date="2016-02" db="EMBL/GenBank/DDBJ databases">
        <title>Genome analysis of coral dinoflagellate symbionts highlights evolutionary adaptations to a symbiotic lifestyle.</title>
        <authorList>
            <person name="Aranda M."/>
            <person name="Li Y."/>
            <person name="Liew Y.J."/>
            <person name="Baumgarten S."/>
            <person name="Simakov O."/>
            <person name="Wilson M."/>
            <person name="Piel J."/>
            <person name="Ashoor H."/>
            <person name="Bougouffa S."/>
            <person name="Bajic V.B."/>
            <person name="Ryu T."/>
            <person name="Ravasi T."/>
            <person name="Bayer T."/>
            <person name="Micklem G."/>
            <person name="Kim H."/>
            <person name="Bhak J."/>
            <person name="Lajeunesse T.C."/>
            <person name="Voolstra C.R."/>
        </authorList>
    </citation>
    <scope>NUCLEOTIDE SEQUENCE [LARGE SCALE GENOMIC DNA]</scope>
    <source>
        <strain evidence="2 3">CCMP2467</strain>
    </source>
</reference>
<feature type="compositionally biased region" description="Basic and acidic residues" evidence="1">
    <location>
        <begin position="121"/>
        <end position="138"/>
    </location>
</feature>
<accession>A0A1Q9BYD0</accession>
<proteinExistence type="predicted"/>
<feature type="compositionally biased region" description="Polar residues" evidence="1">
    <location>
        <begin position="981"/>
        <end position="999"/>
    </location>
</feature>
<evidence type="ECO:0000256" key="1">
    <source>
        <dbReference type="SAM" id="MobiDB-lite"/>
    </source>
</evidence>
<feature type="region of interest" description="Disordered" evidence="1">
    <location>
        <begin position="1"/>
        <end position="77"/>
    </location>
</feature>
<evidence type="ECO:0000313" key="3">
    <source>
        <dbReference type="Proteomes" id="UP000186817"/>
    </source>
</evidence>
<feature type="non-terminal residue" evidence="2">
    <location>
        <position position="1850"/>
    </location>
</feature>
<gene>
    <name evidence="2" type="ORF">AK812_SmicGene44477</name>
</gene>
<dbReference type="EMBL" id="LSRX01002329">
    <property type="protein sequence ID" value="OLP75687.1"/>
    <property type="molecule type" value="Genomic_DNA"/>
</dbReference>
<comment type="caution">
    <text evidence="2">The sequence shown here is derived from an EMBL/GenBank/DDBJ whole genome shotgun (WGS) entry which is preliminary data.</text>
</comment>
<sequence length="1850" mass="202928">MSAQSVPVPDTTPEEEFDLFGPGPNTGPAPAASSATASANPFVSEGPASASAPQAGGSPTGGVPAGGSPVGGGTVGEGDQTALLVGLLRQSLQQNQQMMQQNQQLVATMLRIMDLEEERRNKADEKVAETAEAAKKAAEAALTRDPFDPRAAASSADPGDKAPGSGFGSSNRAEKYLPPLPLIDHHVMGKGRMKAVEGWHTFLETLSSWLALQEEAFVRELQLCVPVKTEILQTKLLSDTAARSSKLFYYLTQSLAKWERGLELLRACSKRQGMSACGYEVVRTITSQYSIVSRMEAVYVRDSDSALKLFQSVGGIKRPTDLIRHLEDAFAKSESKLTNFPELKLSEADRCSVLLQSLSAEVRQYVVLHGKSDDWEALRKSLTYYEAMVLDVHPAAWLVAALALAVEKSCRKMGEQEAAAPELTGEGVSEHSWSTDTLPPLLGVSAFEKSNKEDSDLCSDLCSWSSAFDPTPVLPSKPTQKKKKDKKTKRKKKTKSKKKSKKKDTELSVSADSDEILAAGRVGSPEQSNLGNGASAFTESLQPADSSPGRALPDIEDIGEYVFLAVWQPAAPPPRLNRTRACAKLLVRSGAIAAAEAPLNQTAGAGNAASGKRRDMGQVLEEADPMEGRRVLEEGDHQELEQVGEPGLEAQGQALSTEGVWAQGPKLVSGILPATATSAASPAATIEQEPSDQQDVDARYDIREATEAEELASAARKRQQEEESWHESLWRDAVRTAVRDVNRPLSARELVRAGRMRDWWSMSWRECRELVDGNIHDHFRTRLAEMLAAQADSEPPDAVVDRLSAICAYFQQCGIPLEHEKALEMTVFKVPGQKVACIRTKFEGPSYSHPRNARYTMVASHGEITSTGNIPNTVSPLEVVSKAKGMGQIVATYEGTLERATPQTEGGFGQRMCPQRAMKNTCPQGHWPTKGKFWSRPLLPQVLMPWQQGVFRDIFENPPALQCELPNPQVLLPLAEPAASQASKMASQERPTASLSQSRAGEAPGPEIFSKVIRHKAWDPDFQESVSALWAKAIKKWQMLFEASPSTTLCKQFSNMTLEERMSSLRDIFGSKSPHTVEKRATSLVRFLKWLQSAAFLDEEAVEEPLAPSEASVYRFCQHVSAGAKGKLAAQGFVQALTFVRCVLAMPAMQQCLSPRIQGLADRMAGEHDPAHQARDLTLLEMQFLEECLANEGLHVLDRFAAGVFLFQIYARNRWSDIRFVRSFEWDFLQVQGQTEGYIEARSKDVKQSNRKKKQTLFMPLVAPVRGVHPTTVWGVEWKDVASKVGRRFDVAPLGPLLPAVDAEGKWLKRTVDSQEASAWLTQLLRKRDPSMEKVTTHSLKHTPLGWLSKYGIYGETQTLLSHHSTGNLNDFSNIYDLEPFPQTAQLAEGVGEALLLQEEDYVRLQCAHMRQQFLTSLRSPTFLNNMASAPDSQPFFEQHATKIGMDQALLDKFIAGGIRTVSQAAYAATPPGQVLTDERVTALCHTLGEAGPSLAQLTIVKRLLFESQTMSLAHLKANIEQQPESAVRKLPGSERMQRLELQATRLGGLEIKHDLEPAFCVYDAITTQVEQGSLRYIHPSKVPTRQQELAQAKPAKELTLDASGNGLSIQDRQSKVQAQLGTELATYRALQRRGLAYDLVGVLSFSVHERWLQKAFAHMSTPAPPGYSRPGLQQVLRADRALWLELAGRQPSLTRSPANAPLADARCLDKAFEEASQTMDVNFHFMPLQQSQNPFEKGGQTAKWRRWGDGKGFQPEKWRRTEKGKSGWKGGGKHKDTWKGQGENQKGSHFGQGGNPKGSYSNKGLDNRGGKTASPFATALGWANAKMRQSADVALEVFAGTASMVSAAA</sequence>
<feature type="compositionally biased region" description="Basic residues" evidence="1">
    <location>
        <begin position="479"/>
        <end position="502"/>
    </location>
</feature>
<evidence type="ECO:0000313" key="2">
    <source>
        <dbReference type="EMBL" id="OLP75687.1"/>
    </source>
</evidence>
<feature type="region of interest" description="Disordered" evidence="1">
    <location>
        <begin position="1732"/>
        <end position="1813"/>
    </location>
</feature>
<feature type="compositionally biased region" description="Polar residues" evidence="1">
    <location>
        <begin position="525"/>
        <end position="545"/>
    </location>
</feature>
<feature type="region of interest" description="Disordered" evidence="1">
    <location>
        <begin position="121"/>
        <end position="173"/>
    </location>
</feature>
<feature type="compositionally biased region" description="Basic and acidic residues" evidence="1">
    <location>
        <begin position="1747"/>
        <end position="1766"/>
    </location>
</feature>
<dbReference type="OrthoDB" id="433817at2759"/>